<reference evidence="1 2" key="1">
    <citation type="journal article" date="2024" name="BMC Genomics">
        <title>De novo assembly and annotation of Popillia japonica's genome with initial clues to its potential as an invasive pest.</title>
        <authorList>
            <person name="Cucini C."/>
            <person name="Boschi S."/>
            <person name="Funari R."/>
            <person name="Cardaioli E."/>
            <person name="Iannotti N."/>
            <person name="Marturano G."/>
            <person name="Paoli F."/>
            <person name="Bruttini M."/>
            <person name="Carapelli A."/>
            <person name="Frati F."/>
            <person name="Nardi F."/>
        </authorList>
    </citation>
    <scope>NUCLEOTIDE SEQUENCE [LARGE SCALE GENOMIC DNA]</scope>
    <source>
        <strain evidence="1">DMR45628</strain>
    </source>
</reference>
<protein>
    <submittedName>
        <fullName evidence="1">Uncharacterized protein</fullName>
    </submittedName>
</protein>
<sequence>MHAKNLLADIGKTDSVIRLLHYTTILQKQIHFQLPPSLKTDAGGYRHSWSSPSCGAWPWMDVVMQRRPRSENDRKKKGKDEEILDTLCAGDIIMGSVVFFN</sequence>
<proteinExistence type="predicted"/>
<gene>
    <name evidence="1" type="ORF">QE152_g31173</name>
</gene>
<evidence type="ECO:0000313" key="2">
    <source>
        <dbReference type="Proteomes" id="UP001458880"/>
    </source>
</evidence>
<organism evidence="1 2">
    <name type="scientific">Popillia japonica</name>
    <name type="common">Japanese beetle</name>
    <dbReference type="NCBI Taxonomy" id="7064"/>
    <lineage>
        <taxon>Eukaryota</taxon>
        <taxon>Metazoa</taxon>
        <taxon>Ecdysozoa</taxon>
        <taxon>Arthropoda</taxon>
        <taxon>Hexapoda</taxon>
        <taxon>Insecta</taxon>
        <taxon>Pterygota</taxon>
        <taxon>Neoptera</taxon>
        <taxon>Endopterygota</taxon>
        <taxon>Coleoptera</taxon>
        <taxon>Polyphaga</taxon>
        <taxon>Scarabaeiformia</taxon>
        <taxon>Scarabaeidae</taxon>
        <taxon>Rutelinae</taxon>
        <taxon>Popillia</taxon>
    </lineage>
</organism>
<dbReference type="Proteomes" id="UP001458880">
    <property type="component" value="Unassembled WGS sequence"/>
</dbReference>
<name>A0AAW1JCA6_POPJA</name>
<accession>A0AAW1JCA6</accession>
<dbReference type="EMBL" id="JASPKY010000435">
    <property type="protein sequence ID" value="KAK9700537.1"/>
    <property type="molecule type" value="Genomic_DNA"/>
</dbReference>
<keyword evidence="2" id="KW-1185">Reference proteome</keyword>
<evidence type="ECO:0000313" key="1">
    <source>
        <dbReference type="EMBL" id="KAK9700537.1"/>
    </source>
</evidence>
<comment type="caution">
    <text evidence="1">The sequence shown here is derived from an EMBL/GenBank/DDBJ whole genome shotgun (WGS) entry which is preliminary data.</text>
</comment>
<dbReference type="AlphaFoldDB" id="A0AAW1JCA6"/>